<dbReference type="Proteomes" id="UP000001072">
    <property type="component" value="Unassembled WGS sequence"/>
</dbReference>
<proteinExistence type="predicted"/>
<dbReference type="OrthoDB" id="3241054at2759"/>
<evidence type="ECO:0000313" key="3">
    <source>
        <dbReference type="Proteomes" id="UP000001072"/>
    </source>
</evidence>
<protein>
    <recommendedName>
        <fullName evidence="4">Secreted protein</fullName>
    </recommendedName>
</protein>
<name>F4RT15_MELLP</name>
<keyword evidence="3" id="KW-1185">Reference proteome</keyword>
<dbReference type="STRING" id="747676.F4RT15"/>
<dbReference type="EMBL" id="GL883118">
    <property type="protein sequence ID" value="EGG04508.1"/>
    <property type="molecule type" value="Genomic_DNA"/>
</dbReference>
<dbReference type="InterPro" id="IPR021476">
    <property type="entry name" value="Egh16-like"/>
</dbReference>
<dbReference type="Pfam" id="PF11327">
    <property type="entry name" value="Egh16-like"/>
    <property type="match status" value="1"/>
</dbReference>
<dbReference type="InParanoid" id="F4RT15"/>
<dbReference type="KEGG" id="mlr:MELLADRAFT_88803"/>
<evidence type="ECO:0000313" key="2">
    <source>
        <dbReference type="EMBL" id="EGG04508.1"/>
    </source>
</evidence>
<feature type="region of interest" description="Disordered" evidence="1">
    <location>
        <begin position="118"/>
        <end position="159"/>
    </location>
</feature>
<accession>F4RT15</accession>
<organism evidence="3">
    <name type="scientific">Melampsora larici-populina (strain 98AG31 / pathotype 3-4-7)</name>
    <name type="common">Poplar leaf rust fungus</name>
    <dbReference type="NCBI Taxonomy" id="747676"/>
    <lineage>
        <taxon>Eukaryota</taxon>
        <taxon>Fungi</taxon>
        <taxon>Dikarya</taxon>
        <taxon>Basidiomycota</taxon>
        <taxon>Pucciniomycotina</taxon>
        <taxon>Pucciniomycetes</taxon>
        <taxon>Pucciniales</taxon>
        <taxon>Melampsoraceae</taxon>
        <taxon>Melampsora</taxon>
    </lineage>
</organism>
<feature type="compositionally biased region" description="Low complexity" evidence="1">
    <location>
        <begin position="118"/>
        <end position="142"/>
    </location>
</feature>
<dbReference type="PANTHER" id="PTHR34618">
    <property type="entry name" value="SURFACE PROTEIN MAS1, PUTATIVE-RELATED"/>
    <property type="match status" value="1"/>
</dbReference>
<gene>
    <name evidence="2" type="ORF">MELLADRAFT_88803</name>
</gene>
<dbReference type="PANTHER" id="PTHR34618:SF4">
    <property type="entry name" value="CAS1"/>
    <property type="match status" value="1"/>
</dbReference>
<reference evidence="3" key="1">
    <citation type="journal article" date="2011" name="Proc. Natl. Acad. Sci. U.S.A.">
        <title>Obligate biotrophy features unraveled by the genomic analysis of rust fungi.</title>
        <authorList>
            <person name="Duplessis S."/>
            <person name="Cuomo C.A."/>
            <person name="Lin Y.-C."/>
            <person name="Aerts A."/>
            <person name="Tisserant E."/>
            <person name="Veneault-Fourrey C."/>
            <person name="Joly D.L."/>
            <person name="Hacquard S."/>
            <person name="Amselem J."/>
            <person name="Cantarel B.L."/>
            <person name="Chiu R."/>
            <person name="Coutinho P.M."/>
            <person name="Feau N."/>
            <person name="Field M."/>
            <person name="Frey P."/>
            <person name="Gelhaye E."/>
            <person name="Goldberg J."/>
            <person name="Grabherr M.G."/>
            <person name="Kodira C.D."/>
            <person name="Kohler A."/>
            <person name="Kuees U."/>
            <person name="Lindquist E.A."/>
            <person name="Lucas S.M."/>
            <person name="Mago R."/>
            <person name="Mauceli E."/>
            <person name="Morin E."/>
            <person name="Murat C."/>
            <person name="Pangilinan J.L."/>
            <person name="Park R."/>
            <person name="Pearson M."/>
            <person name="Quesneville H."/>
            <person name="Rouhier N."/>
            <person name="Sakthikumar S."/>
            <person name="Salamov A.A."/>
            <person name="Schmutz J."/>
            <person name="Selles B."/>
            <person name="Shapiro H."/>
            <person name="Tanguay P."/>
            <person name="Tuskan G.A."/>
            <person name="Henrissat B."/>
            <person name="Van de Peer Y."/>
            <person name="Rouze P."/>
            <person name="Ellis J.G."/>
            <person name="Dodds P.N."/>
            <person name="Schein J.E."/>
            <person name="Zhong S."/>
            <person name="Hamelin R.C."/>
            <person name="Grigoriev I.V."/>
            <person name="Szabo L.J."/>
            <person name="Martin F."/>
        </authorList>
    </citation>
    <scope>NUCLEOTIDE SEQUENCE [LARGE SCALE GENOMIC DNA]</scope>
    <source>
        <strain evidence="3">98AG31 / pathotype 3-4-7</strain>
    </source>
</reference>
<dbReference type="VEuPathDB" id="FungiDB:MELLADRAFT_88803"/>
<sequence length="159" mass="15751">MAAAISQKTFATAADDGTVDIVWRQLNAGSDGGGPGTAFIDTTGTGNAFKPLTITKNFADGGEKSDNPMTVQLPAGTTCTGGSDKSTCLARVQNPAGPFGSCMAIKTAATAAGGAVDGTAVTGNASTATVPATAKKATPVSKSSRKKKGGPKRIPKFRG</sequence>
<dbReference type="HOGENOM" id="CLU_1661153_0_0_1"/>
<evidence type="ECO:0008006" key="4">
    <source>
        <dbReference type="Google" id="ProtNLM"/>
    </source>
</evidence>
<dbReference type="AlphaFoldDB" id="F4RT15"/>
<dbReference type="RefSeq" id="XP_007412299.1">
    <property type="nucleotide sequence ID" value="XM_007412237.1"/>
</dbReference>
<evidence type="ECO:0000256" key="1">
    <source>
        <dbReference type="SAM" id="MobiDB-lite"/>
    </source>
</evidence>
<feature type="compositionally biased region" description="Basic residues" evidence="1">
    <location>
        <begin position="143"/>
        <end position="159"/>
    </location>
</feature>
<dbReference type="GeneID" id="18934997"/>